<dbReference type="InterPro" id="IPR036397">
    <property type="entry name" value="RNaseH_sf"/>
</dbReference>
<protein>
    <recommendedName>
        <fullName evidence="1">Integrase catalytic domain-containing protein</fullName>
    </recommendedName>
</protein>
<proteinExistence type="predicted"/>
<dbReference type="InterPro" id="IPR041588">
    <property type="entry name" value="Integrase_H2C2"/>
</dbReference>
<dbReference type="InterPro" id="IPR012337">
    <property type="entry name" value="RNaseH-like_sf"/>
</dbReference>
<evidence type="ECO:0000259" key="1">
    <source>
        <dbReference type="PROSITE" id="PS50994"/>
    </source>
</evidence>
<accession>A0ABD2WUH3</accession>
<dbReference type="InterPro" id="IPR040676">
    <property type="entry name" value="DUF5641"/>
</dbReference>
<dbReference type="InterPro" id="IPR043502">
    <property type="entry name" value="DNA/RNA_pol_sf"/>
</dbReference>
<dbReference type="SUPFAM" id="SSF53098">
    <property type="entry name" value="Ribonuclease H-like"/>
    <property type="match status" value="1"/>
</dbReference>
<dbReference type="InterPro" id="IPR008042">
    <property type="entry name" value="Retrotrans_Pao"/>
</dbReference>
<dbReference type="PROSITE" id="PS50994">
    <property type="entry name" value="INTEGRASE"/>
    <property type="match status" value="1"/>
</dbReference>
<dbReference type="GO" id="GO:0042575">
    <property type="term" value="C:DNA polymerase complex"/>
    <property type="evidence" value="ECO:0007669"/>
    <property type="project" value="UniProtKB-ARBA"/>
</dbReference>
<dbReference type="Gene3D" id="3.30.70.270">
    <property type="match status" value="1"/>
</dbReference>
<dbReference type="PANTHER" id="PTHR47331">
    <property type="entry name" value="PHD-TYPE DOMAIN-CONTAINING PROTEIN"/>
    <property type="match status" value="1"/>
</dbReference>
<gene>
    <name evidence="2" type="ORF">TKK_009299</name>
</gene>
<dbReference type="Pfam" id="PF17921">
    <property type="entry name" value="Integrase_H2C2"/>
    <property type="match status" value="1"/>
</dbReference>
<sequence length="1178" mass="136038">MVPDEVFPRETIKFPSNIRLADPLFHLPRSVDILIGAGVTLSLLSVGQYNLSNDRGDLILQKTQLGWVIAGGQDERNHRVRASCNLSNLSQQLEKFWAIEDLNADKVKSFEETRCENHYIENTTRNEDGRYIVRLPFKRKTDDLGDSRTQALRRFYALMNKFEKDPTLKIEYNKVMQNYIDTEHMSLITDESKNGYYLPHHSVRKESSNTTKLRVVFDASAKSSKGLSLNDMLMTGPTIQAKLFQHLLRFRKYVYVITADIAKMYRQILIHPEDRRFQRVFWFDKGEIKTYQLNTVTFGVSSAPYLAIRTLQQLTEDEGSKYPNASKILKNDLYVDDLLTGADTLTDIIKIRDEIILLLKCGGFDIRQWASNHHHALDKIEDKIVNLDCIVETNPVLKTLGIVWNSQNDKLLFKFNCSQPSTKITKRIILSEIAKIFDPLGLIGPVVLHAKKLVQECWKNRLDWDESVTQELYTRWNTFRNELPLLQALNIDRRLLIDDPVHIELHGFCDASQLGYGASIYVRSTNRTGRVLIRLACSKSRVAPLKNVTIPRLELCAAELLVRLYEEADFKSMMIIKEIIFWSDSTIVLQWLNKDPQVLKIFEANRVEKIQKFKDEIKWRHVRSQDNPADALSRRQYPAELMQNQLWFNGPAWLKRSSGECPQGCDENTTELPGLRNIACLTTQINSSDILQRFSNYSRLLNVMSYCFRILPSNSLYRDVKITVEERTNTERKVIKIIQGEYFGHEIQRLSNSKGIKDSRLAALNPFIDDQGLLRVGGRLHNATIKEDKRHPILLPSYHPVTDLIIKDYHIWLHHAGIQTTLSNLHHRFWLLNGRNQVRKIIRHCVTCVRHQPVPLQAQMGNLPSPRVRQAYAFENTGVDYLGPIYIKERKFRNRIRLKAYASVFICMASKAIHIEIVSDLTTEGFLGALRRFIGQRSRPAHIYSDNGTNFVGANNQLQELHVLLNSEQFRNDVTNFATREKITWHFNPPLSPHFGGIWEAAVKSFKHHFKRVIGERLLTFEELNTFAIEIEAILNSRPLCSLSTDPNDASALTPAHLLIGRPLTMLPEENLEGVPETRLTVWRFISQARQHFWKRWHVEYLSELQKRQKWYSSSGELKIDSIVIIIEKNTPCMQWKLGRVIEVHPGTDGITRVATIKTAHGNFKRNITQLCPLPITD</sequence>
<dbReference type="Proteomes" id="UP001627154">
    <property type="component" value="Unassembled WGS sequence"/>
</dbReference>
<dbReference type="Gene3D" id="3.30.420.10">
    <property type="entry name" value="Ribonuclease H-like superfamily/Ribonuclease H"/>
    <property type="match status" value="2"/>
</dbReference>
<dbReference type="Gene3D" id="3.10.10.10">
    <property type="entry name" value="HIV Type 1 Reverse Transcriptase, subunit A, domain 1"/>
    <property type="match status" value="1"/>
</dbReference>
<dbReference type="EMBL" id="JBJJXI010000069">
    <property type="protein sequence ID" value="KAL3396696.1"/>
    <property type="molecule type" value="Genomic_DNA"/>
</dbReference>
<dbReference type="AlphaFoldDB" id="A0ABD2WUH3"/>
<dbReference type="CDD" id="cd01644">
    <property type="entry name" value="RT_pepA17"/>
    <property type="match status" value="1"/>
</dbReference>
<dbReference type="PANTHER" id="PTHR47331:SF1">
    <property type="entry name" value="GAG-LIKE PROTEIN"/>
    <property type="match status" value="1"/>
</dbReference>
<evidence type="ECO:0000313" key="3">
    <source>
        <dbReference type="Proteomes" id="UP001627154"/>
    </source>
</evidence>
<dbReference type="Pfam" id="PF18701">
    <property type="entry name" value="DUF5641"/>
    <property type="match status" value="1"/>
</dbReference>
<organism evidence="2 3">
    <name type="scientific">Trichogramma kaykai</name>
    <dbReference type="NCBI Taxonomy" id="54128"/>
    <lineage>
        <taxon>Eukaryota</taxon>
        <taxon>Metazoa</taxon>
        <taxon>Ecdysozoa</taxon>
        <taxon>Arthropoda</taxon>
        <taxon>Hexapoda</taxon>
        <taxon>Insecta</taxon>
        <taxon>Pterygota</taxon>
        <taxon>Neoptera</taxon>
        <taxon>Endopterygota</taxon>
        <taxon>Hymenoptera</taxon>
        <taxon>Apocrita</taxon>
        <taxon>Proctotrupomorpha</taxon>
        <taxon>Chalcidoidea</taxon>
        <taxon>Trichogrammatidae</taxon>
        <taxon>Trichogramma</taxon>
    </lineage>
</organism>
<dbReference type="SUPFAM" id="SSF56672">
    <property type="entry name" value="DNA/RNA polymerases"/>
    <property type="match status" value="1"/>
</dbReference>
<comment type="caution">
    <text evidence="2">The sequence shown here is derived from an EMBL/GenBank/DDBJ whole genome shotgun (WGS) entry which is preliminary data.</text>
</comment>
<dbReference type="Gene3D" id="1.10.340.70">
    <property type="match status" value="1"/>
</dbReference>
<dbReference type="InterPro" id="IPR001584">
    <property type="entry name" value="Integrase_cat-core"/>
</dbReference>
<dbReference type="Pfam" id="PF05380">
    <property type="entry name" value="Peptidase_A17"/>
    <property type="match status" value="1"/>
</dbReference>
<reference evidence="2 3" key="1">
    <citation type="journal article" date="2024" name="bioRxiv">
        <title>A reference genome for Trichogramma kaykai: A tiny desert-dwelling parasitoid wasp with competing sex-ratio distorters.</title>
        <authorList>
            <person name="Culotta J."/>
            <person name="Lindsey A.R."/>
        </authorList>
    </citation>
    <scope>NUCLEOTIDE SEQUENCE [LARGE SCALE GENOMIC DNA]</scope>
    <source>
        <strain evidence="2 3">KSX58</strain>
    </source>
</reference>
<name>A0ABD2WUH3_9HYME</name>
<dbReference type="GO" id="GO:0071897">
    <property type="term" value="P:DNA biosynthetic process"/>
    <property type="evidence" value="ECO:0007669"/>
    <property type="project" value="UniProtKB-ARBA"/>
</dbReference>
<feature type="domain" description="Integrase catalytic" evidence="1">
    <location>
        <begin position="860"/>
        <end position="1063"/>
    </location>
</feature>
<evidence type="ECO:0000313" key="2">
    <source>
        <dbReference type="EMBL" id="KAL3396696.1"/>
    </source>
</evidence>
<keyword evidence="3" id="KW-1185">Reference proteome</keyword>
<dbReference type="InterPro" id="IPR043128">
    <property type="entry name" value="Rev_trsase/Diguanyl_cyclase"/>
</dbReference>